<evidence type="ECO:0000313" key="1">
    <source>
        <dbReference type="EMBL" id="MCA0154312.1"/>
    </source>
</evidence>
<organism evidence="1 2">
    <name type="scientific">Winogradskyella vincentii</name>
    <dbReference type="NCBI Taxonomy" id="2877122"/>
    <lineage>
        <taxon>Bacteria</taxon>
        <taxon>Pseudomonadati</taxon>
        <taxon>Bacteroidota</taxon>
        <taxon>Flavobacteriia</taxon>
        <taxon>Flavobacteriales</taxon>
        <taxon>Flavobacteriaceae</taxon>
        <taxon>Winogradskyella</taxon>
    </lineage>
</organism>
<dbReference type="EMBL" id="JAIUJS010000010">
    <property type="protein sequence ID" value="MCA0154312.1"/>
    <property type="molecule type" value="Genomic_DNA"/>
</dbReference>
<name>A0ABS7Y320_9FLAO</name>
<keyword evidence="2" id="KW-1185">Reference proteome</keyword>
<protein>
    <submittedName>
        <fullName evidence="1">Uncharacterized protein</fullName>
    </submittedName>
</protein>
<dbReference type="RefSeq" id="WP_224479261.1">
    <property type="nucleotide sequence ID" value="NZ_JAIUJS010000010.1"/>
</dbReference>
<sequence>MYKKRNIEFKELISTDGWKIKIYTISKESEFNHSKFYDHVKSQLSEWLKTNNGFNSDHENIGFLILHAGTEGIFSLINWWVGKNMLNTLIFKSDYDNLSHFEKISGNV</sequence>
<comment type="caution">
    <text evidence="1">The sequence shown here is derived from an EMBL/GenBank/DDBJ whole genome shotgun (WGS) entry which is preliminary data.</text>
</comment>
<gene>
    <name evidence="1" type="ORF">LBV24_13870</name>
</gene>
<accession>A0ABS7Y320</accession>
<dbReference type="Proteomes" id="UP001198402">
    <property type="component" value="Unassembled WGS sequence"/>
</dbReference>
<proteinExistence type="predicted"/>
<reference evidence="2" key="1">
    <citation type="submission" date="2023-07" db="EMBL/GenBank/DDBJ databases">
        <authorList>
            <person name="Yue Y."/>
        </authorList>
    </citation>
    <scope>NUCLEOTIDE SEQUENCE [LARGE SCALE GENOMIC DNA]</scope>
    <source>
        <strain evidence="2">2Y89</strain>
    </source>
</reference>
<evidence type="ECO:0000313" key="2">
    <source>
        <dbReference type="Proteomes" id="UP001198402"/>
    </source>
</evidence>